<evidence type="ECO:0000313" key="2">
    <source>
        <dbReference type="EMBL" id="MBC2602890.1"/>
    </source>
</evidence>
<reference evidence="2 3" key="1">
    <citation type="submission" date="2020-07" db="EMBL/GenBank/DDBJ databases">
        <authorList>
            <person name="Feng X."/>
        </authorList>
    </citation>
    <scope>NUCLEOTIDE SEQUENCE [LARGE SCALE GENOMIC DNA]</scope>
    <source>
        <strain evidence="2 3">JCM14086</strain>
    </source>
</reference>
<dbReference type="AlphaFoldDB" id="A0A7X1AZL3"/>
<organism evidence="2 3">
    <name type="scientific">Puniceicoccus vermicola</name>
    <dbReference type="NCBI Taxonomy" id="388746"/>
    <lineage>
        <taxon>Bacteria</taxon>
        <taxon>Pseudomonadati</taxon>
        <taxon>Verrucomicrobiota</taxon>
        <taxon>Opitutia</taxon>
        <taxon>Puniceicoccales</taxon>
        <taxon>Puniceicoccaceae</taxon>
        <taxon>Puniceicoccus</taxon>
    </lineage>
</organism>
<dbReference type="Proteomes" id="UP000525652">
    <property type="component" value="Unassembled WGS sequence"/>
</dbReference>
<feature type="region of interest" description="Disordered" evidence="1">
    <location>
        <begin position="15"/>
        <end position="43"/>
    </location>
</feature>
<comment type="caution">
    <text evidence="2">The sequence shown here is derived from an EMBL/GenBank/DDBJ whole genome shotgun (WGS) entry which is preliminary data.</text>
</comment>
<accession>A0A7X1AZL3</accession>
<dbReference type="RefSeq" id="WP_185693556.1">
    <property type="nucleotide sequence ID" value="NZ_JACHVA010000102.1"/>
</dbReference>
<dbReference type="EMBL" id="JACHVA010000102">
    <property type="protein sequence ID" value="MBC2602890.1"/>
    <property type="molecule type" value="Genomic_DNA"/>
</dbReference>
<keyword evidence="3" id="KW-1185">Reference proteome</keyword>
<name>A0A7X1AZL3_9BACT</name>
<protein>
    <submittedName>
        <fullName evidence="2">DUF4034 domain-containing protein</fullName>
    </submittedName>
</protein>
<sequence length="364" mass="42210">MTILLLCACRDDRSDFENHPGRDPDRALESSHGNRGGPVEHIDANERREAALLEQRLGPVQREIRLYRADIRSAFEEENFEFLEEQAQEARESRSVFGDGSFQISQFYEGLADRFGRSDDQLILDSERLDRWLEEMPYSDTAKIAYGRLLTDWAWYVRGSGFSRTVSNRQWKQFYQLLAAARSRVGPLVNEDLEDPYAGMVMLRVALGQGWSPSEYAELMALLEEKFPDYWGFYVQRAYSLLPRWNGEEGDWEAYALEIANSRGEFGKEAYVRILFNLVGFYGNIFRDSGAQWPPAQEGLHDLLEDYPESLELLSSSARLATLGRDRKLAEQLFEKLGDSYTEESWLNPEQFVHFRTWARTGQW</sequence>
<proteinExistence type="predicted"/>
<gene>
    <name evidence="2" type="ORF">H5P30_13990</name>
</gene>
<feature type="compositionally biased region" description="Basic and acidic residues" evidence="1">
    <location>
        <begin position="15"/>
        <end position="29"/>
    </location>
</feature>
<evidence type="ECO:0000256" key="1">
    <source>
        <dbReference type="SAM" id="MobiDB-lite"/>
    </source>
</evidence>
<evidence type="ECO:0000313" key="3">
    <source>
        <dbReference type="Proteomes" id="UP000525652"/>
    </source>
</evidence>